<organism evidence="1 2">
    <name type="scientific">Canavalia gladiata</name>
    <name type="common">Sword bean</name>
    <name type="synonym">Dolichos gladiatus</name>
    <dbReference type="NCBI Taxonomy" id="3824"/>
    <lineage>
        <taxon>Eukaryota</taxon>
        <taxon>Viridiplantae</taxon>
        <taxon>Streptophyta</taxon>
        <taxon>Embryophyta</taxon>
        <taxon>Tracheophyta</taxon>
        <taxon>Spermatophyta</taxon>
        <taxon>Magnoliopsida</taxon>
        <taxon>eudicotyledons</taxon>
        <taxon>Gunneridae</taxon>
        <taxon>Pentapetalae</taxon>
        <taxon>rosids</taxon>
        <taxon>fabids</taxon>
        <taxon>Fabales</taxon>
        <taxon>Fabaceae</taxon>
        <taxon>Papilionoideae</taxon>
        <taxon>50 kb inversion clade</taxon>
        <taxon>NPAAA clade</taxon>
        <taxon>indigoferoid/millettioid clade</taxon>
        <taxon>Phaseoleae</taxon>
        <taxon>Canavalia</taxon>
    </lineage>
</organism>
<keyword evidence="2" id="KW-1185">Reference proteome</keyword>
<gene>
    <name evidence="1" type="ORF">VNO77_16953</name>
</gene>
<sequence length="87" mass="10410">MRLVIKGKKRIWGRKEERKYLLSQILEKREVVGLDWIVLYWVSKRYLSRDFPCFKATIPSLSIPSSSSFFLFLSFTLRKREGRTIPL</sequence>
<dbReference type="AlphaFoldDB" id="A0AAN9LN04"/>
<dbReference type="EMBL" id="JAYMYQ010000004">
    <property type="protein sequence ID" value="KAK7336413.1"/>
    <property type="molecule type" value="Genomic_DNA"/>
</dbReference>
<accession>A0AAN9LN04</accession>
<name>A0AAN9LN04_CANGL</name>
<reference evidence="1 2" key="1">
    <citation type="submission" date="2024-01" db="EMBL/GenBank/DDBJ databases">
        <title>The genomes of 5 underutilized Papilionoideae crops provide insights into root nodulation and disease resistanc.</title>
        <authorList>
            <person name="Jiang F."/>
        </authorList>
    </citation>
    <scope>NUCLEOTIDE SEQUENCE [LARGE SCALE GENOMIC DNA]</scope>
    <source>
        <strain evidence="1">LVBAO_FW01</strain>
        <tissue evidence="1">Leaves</tissue>
    </source>
</reference>
<dbReference type="Proteomes" id="UP001367508">
    <property type="component" value="Unassembled WGS sequence"/>
</dbReference>
<evidence type="ECO:0000313" key="2">
    <source>
        <dbReference type="Proteomes" id="UP001367508"/>
    </source>
</evidence>
<protein>
    <submittedName>
        <fullName evidence="1">Uncharacterized protein</fullName>
    </submittedName>
</protein>
<evidence type="ECO:0000313" key="1">
    <source>
        <dbReference type="EMBL" id="KAK7336413.1"/>
    </source>
</evidence>
<proteinExistence type="predicted"/>
<comment type="caution">
    <text evidence="1">The sequence shown here is derived from an EMBL/GenBank/DDBJ whole genome shotgun (WGS) entry which is preliminary data.</text>
</comment>